<accession>A0AA86J153</accession>
<proteinExistence type="predicted"/>
<dbReference type="EMBL" id="AP028947">
    <property type="protein sequence ID" value="BET25621.1"/>
    <property type="molecule type" value="Genomic_DNA"/>
</dbReference>
<gene>
    <name evidence="1" type="ORF">RGQ30_11220</name>
</gene>
<evidence type="ECO:0000313" key="1">
    <source>
        <dbReference type="EMBL" id="BET25621.1"/>
    </source>
</evidence>
<evidence type="ECO:0000313" key="2">
    <source>
        <dbReference type="Proteomes" id="UP001329151"/>
    </source>
</evidence>
<reference evidence="1 2" key="1">
    <citation type="submission" date="2023-10" db="EMBL/GenBank/DDBJ databases">
        <title>Complete Genome Sequence of Limnobacter thiooxidans CS-K2T, Isolated from freshwater lake sediments in Bavaria, Germany.</title>
        <authorList>
            <person name="Naruki M."/>
            <person name="Watanabe A."/>
            <person name="Warashina T."/>
            <person name="Morita T."/>
            <person name="Arakawa K."/>
        </authorList>
    </citation>
    <scope>NUCLEOTIDE SEQUENCE [LARGE SCALE GENOMIC DNA]</scope>
    <source>
        <strain evidence="1 2">CS-K2</strain>
    </source>
</reference>
<dbReference type="Proteomes" id="UP001329151">
    <property type="component" value="Chromosome"/>
</dbReference>
<organism evidence="1 2">
    <name type="scientific">Limnobacter thiooxidans</name>
    <dbReference type="NCBI Taxonomy" id="131080"/>
    <lineage>
        <taxon>Bacteria</taxon>
        <taxon>Pseudomonadati</taxon>
        <taxon>Pseudomonadota</taxon>
        <taxon>Betaproteobacteria</taxon>
        <taxon>Burkholderiales</taxon>
        <taxon>Burkholderiaceae</taxon>
        <taxon>Limnobacter</taxon>
    </lineage>
</organism>
<dbReference type="AlphaFoldDB" id="A0AA86J153"/>
<name>A0AA86J153_9BURK</name>
<keyword evidence="2" id="KW-1185">Reference proteome</keyword>
<sequence length="103" mass="11989">MIFKSDDASVVENFCNIRQKPILIQLEDQKIEMTWIDEKTSRFLFQEGCAEQSKCFYELRKTRYGLSGRFFYLINLTEGEYSFEVDTHGAIKLISASSKDLPS</sequence>
<protein>
    <submittedName>
        <fullName evidence="1">Uncharacterized protein</fullName>
    </submittedName>
</protein>
<dbReference type="KEGG" id="lto:RGQ30_11220"/>